<dbReference type="PROSITE" id="PS00726">
    <property type="entry name" value="AP_NUCLEASE_F1_1"/>
    <property type="match status" value="1"/>
</dbReference>
<proteinExistence type="predicted"/>
<feature type="compositionally biased region" description="Basic residues" evidence="1">
    <location>
        <begin position="467"/>
        <end position="479"/>
    </location>
</feature>
<feature type="region of interest" description="Disordered" evidence="1">
    <location>
        <begin position="317"/>
        <end position="338"/>
    </location>
</feature>
<evidence type="ECO:0000313" key="4">
    <source>
        <dbReference type="Proteomes" id="UP001054252"/>
    </source>
</evidence>
<sequence>MELNLCKIKVGDRSLQANLAMYNEENGELGMKKRESKSNAGPSKRVEATVGTKSYADVVRSNEGLSKEKGVQGKRWTPKKNSRWNEEMGEPVEIWECQPSAENEEWLKNCFVGQIQRIEMITELKDKIMIEGFFSINITPMGGNLVLMHSEVEGEITKLVKEGSGWIGEWLSDIRPWSLKEVAKERYTWLQCYSIPLNVWNEEFFIKFGNRYGKAVEVDQLTTLKKRLDVGRVRISTTTPENISKSLKIKVNEVLFQVRICEETGRENVYSPYMSLEEEGESSEALWVEESSLGESDSEWEDRELIEDSLQFSTRKARMEGDNQPVEEGGCTPAGNFESPLEEARKAKVIDGTDGEAGSDGEAKTAGSCHTRKEYSCSNGYIEEVESPREQSTNEEKKDIQKRDTVDSTYLKGPKEQSRISVGAKEQKANRNTKESESDEVERNEDARDDAIKFWEGLASEEELAQLRKKGKQQRKLRKSKGDQKKKEERKKKQVAAGGMEVSIEKSKERDDQTENTTEVSQKGISISVSDINNCNRRFMLRSWEEEASELWAVGKKLGLVRRGRGKKREIREMVAKEKFDVVFIQETKMDSIDVRTSRAIWGVGDVDWVMKPTIGNSGGIMCFWNQTSLKAYNKFEGHGFCGVEGQWGSEEVMLSNYSDRWWCIGGDFNAIRSVEEKQGKYIDLGSMDDFNDFISSNELVDLPMRGRKYTWQITNGIIIINEVLHDMKRSNKAGLIFKSDFEKAYDNVEWDFLEFMMDKLGFNVKWRNWMKECVSTATVSVLINGSPTEEFHVGRGLRQGDPLSPFLFLMVAEALSGLMRKAEEIGMLKGI</sequence>
<comment type="caution">
    <text evidence="3">The sequence shown here is derived from an EMBL/GenBank/DDBJ whole genome shotgun (WGS) entry which is preliminary data.</text>
</comment>
<dbReference type="SUPFAM" id="SSF56219">
    <property type="entry name" value="DNase I-like"/>
    <property type="match status" value="1"/>
</dbReference>
<evidence type="ECO:0000259" key="2">
    <source>
        <dbReference type="Pfam" id="PF00078"/>
    </source>
</evidence>
<dbReference type="PANTHER" id="PTHR34427:SF5">
    <property type="entry name" value="DUF4283 DOMAIN-CONTAINING PROTEIN"/>
    <property type="match status" value="1"/>
</dbReference>
<feature type="compositionally biased region" description="Basic and acidic residues" evidence="1">
    <location>
        <begin position="503"/>
        <end position="513"/>
    </location>
</feature>
<accession>A0AAV5LV92</accession>
<evidence type="ECO:0000313" key="3">
    <source>
        <dbReference type="EMBL" id="GKV41393.1"/>
    </source>
</evidence>
<dbReference type="Gene3D" id="3.60.10.10">
    <property type="entry name" value="Endonuclease/exonuclease/phosphatase"/>
    <property type="match status" value="1"/>
</dbReference>
<dbReference type="GO" id="GO:0003677">
    <property type="term" value="F:DNA binding"/>
    <property type="evidence" value="ECO:0007669"/>
    <property type="project" value="InterPro"/>
</dbReference>
<feature type="region of interest" description="Disordered" evidence="1">
    <location>
        <begin position="467"/>
        <end position="522"/>
    </location>
</feature>
<feature type="domain" description="Reverse transcriptase" evidence="2">
    <location>
        <begin position="725"/>
        <end position="823"/>
    </location>
</feature>
<dbReference type="Pfam" id="PF00078">
    <property type="entry name" value="RVT_1"/>
    <property type="match status" value="1"/>
</dbReference>
<gene>
    <name evidence="3" type="ORF">SLEP1_g48936</name>
</gene>
<name>A0AAV5LV92_9ROSI</name>
<dbReference type="PANTHER" id="PTHR34427">
    <property type="entry name" value="DUF4283 DOMAIN PROTEIN"/>
    <property type="match status" value="1"/>
</dbReference>
<dbReference type="EMBL" id="BPVZ01000149">
    <property type="protein sequence ID" value="GKV41393.1"/>
    <property type="molecule type" value="Genomic_DNA"/>
</dbReference>
<dbReference type="Proteomes" id="UP001054252">
    <property type="component" value="Unassembled WGS sequence"/>
</dbReference>
<feature type="compositionally biased region" description="Basic and acidic residues" evidence="1">
    <location>
        <begin position="386"/>
        <end position="406"/>
    </location>
</feature>
<feature type="region of interest" description="Disordered" evidence="1">
    <location>
        <begin position="350"/>
        <end position="448"/>
    </location>
</feature>
<dbReference type="AlphaFoldDB" id="A0AAV5LV92"/>
<feature type="compositionally biased region" description="Basic and acidic residues" evidence="1">
    <location>
        <begin position="425"/>
        <end position="436"/>
    </location>
</feature>
<dbReference type="GO" id="GO:0004519">
    <property type="term" value="F:endonuclease activity"/>
    <property type="evidence" value="ECO:0007669"/>
    <property type="project" value="InterPro"/>
</dbReference>
<keyword evidence="4" id="KW-1185">Reference proteome</keyword>
<dbReference type="GO" id="GO:0006281">
    <property type="term" value="P:DNA repair"/>
    <property type="evidence" value="ECO:0007669"/>
    <property type="project" value="InterPro"/>
</dbReference>
<dbReference type="InterPro" id="IPR000477">
    <property type="entry name" value="RT_dom"/>
</dbReference>
<dbReference type="InterPro" id="IPR020847">
    <property type="entry name" value="AP_endonuclease_F1_BS"/>
</dbReference>
<evidence type="ECO:0000256" key="1">
    <source>
        <dbReference type="SAM" id="MobiDB-lite"/>
    </source>
</evidence>
<organism evidence="3 4">
    <name type="scientific">Rubroshorea leprosula</name>
    <dbReference type="NCBI Taxonomy" id="152421"/>
    <lineage>
        <taxon>Eukaryota</taxon>
        <taxon>Viridiplantae</taxon>
        <taxon>Streptophyta</taxon>
        <taxon>Embryophyta</taxon>
        <taxon>Tracheophyta</taxon>
        <taxon>Spermatophyta</taxon>
        <taxon>Magnoliopsida</taxon>
        <taxon>eudicotyledons</taxon>
        <taxon>Gunneridae</taxon>
        <taxon>Pentapetalae</taxon>
        <taxon>rosids</taxon>
        <taxon>malvids</taxon>
        <taxon>Malvales</taxon>
        <taxon>Dipterocarpaceae</taxon>
        <taxon>Rubroshorea</taxon>
    </lineage>
</organism>
<reference evidence="3 4" key="1">
    <citation type="journal article" date="2021" name="Commun. Biol.">
        <title>The genome of Shorea leprosula (Dipterocarpaceae) highlights the ecological relevance of drought in aseasonal tropical rainforests.</title>
        <authorList>
            <person name="Ng K.K.S."/>
            <person name="Kobayashi M.J."/>
            <person name="Fawcett J.A."/>
            <person name="Hatakeyama M."/>
            <person name="Paape T."/>
            <person name="Ng C.H."/>
            <person name="Ang C.C."/>
            <person name="Tnah L.H."/>
            <person name="Lee C.T."/>
            <person name="Nishiyama T."/>
            <person name="Sese J."/>
            <person name="O'Brien M.J."/>
            <person name="Copetti D."/>
            <person name="Mohd Noor M.I."/>
            <person name="Ong R.C."/>
            <person name="Putra M."/>
            <person name="Sireger I.Z."/>
            <person name="Indrioko S."/>
            <person name="Kosugi Y."/>
            <person name="Izuno A."/>
            <person name="Isagi Y."/>
            <person name="Lee S.L."/>
            <person name="Shimizu K.K."/>
        </authorList>
    </citation>
    <scope>NUCLEOTIDE SEQUENCE [LARGE SCALE GENOMIC DNA]</scope>
    <source>
        <strain evidence="3">214</strain>
    </source>
</reference>
<protein>
    <recommendedName>
        <fullName evidence="2">Reverse transcriptase domain-containing protein</fullName>
    </recommendedName>
</protein>
<dbReference type="InterPro" id="IPR036691">
    <property type="entry name" value="Endo/exonu/phosph_ase_sf"/>
</dbReference>